<proteinExistence type="predicted"/>
<dbReference type="EMBL" id="CATOUU010000865">
    <property type="protein sequence ID" value="CAI9955612.1"/>
    <property type="molecule type" value="Genomic_DNA"/>
</dbReference>
<evidence type="ECO:0000313" key="3">
    <source>
        <dbReference type="Proteomes" id="UP001642409"/>
    </source>
</evidence>
<accession>A0AA86QG31</accession>
<evidence type="ECO:0000313" key="2">
    <source>
        <dbReference type="EMBL" id="CAL5979297.1"/>
    </source>
</evidence>
<reference evidence="1" key="1">
    <citation type="submission" date="2023-06" db="EMBL/GenBank/DDBJ databases">
        <authorList>
            <person name="Kurt Z."/>
        </authorList>
    </citation>
    <scope>NUCLEOTIDE SEQUENCE</scope>
</reference>
<evidence type="ECO:0000313" key="1">
    <source>
        <dbReference type="EMBL" id="CAI9955612.1"/>
    </source>
</evidence>
<dbReference type="EMBL" id="CAXDID020000010">
    <property type="protein sequence ID" value="CAL5979297.1"/>
    <property type="molecule type" value="Genomic_DNA"/>
</dbReference>
<organism evidence="1">
    <name type="scientific">Hexamita inflata</name>
    <dbReference type="NCBI Taxonomy" id="28002"/>
    <lineage>
        <taxon>Eukaryota</taxon>
        <taxon>Metamonada</taxon>
        <taxon>Diplomonadida</taxon>
        <taxon>Hexamitidae</taxon>
        <taxon>Hexamitinae</taxon>
        <taxon>Hexamita</taxon>
    </lineage>
</organism>
<reference evidence="2 3" key="2">
    <citation type="submission" date="2024-07" db="EMBL/GenBank/DDBJ databases">
        <authorList>
            <person name="Akdeniz Z."/>
        </authorList>
    </citation>
    <scope>NUCLEOTIDE SEQUENCE [LARGE SCALE GENOMIC DNA]</scope>
</reference>
<dbReference type="Proteomes" id="UP001642409">
    <property type="component" value="Unassembled WGS sequence"/>
</dbReference>
<gene>
    <name evidence="1" type="ORF">HINF_LOCUS43257</name>
    <name evidence="2" type="ORF">HINF_LOCUS5444</name>
</gene>
<dbReference type="AlphaFoldDB" id="A0AA86QG31"/>
<name>A0AA86QG31_9EUKA</name>
<protein>
    <submittedName>
        <fullName evidence="2">Hypothetical_protein</fullName>
    </submittedName>
</protein>
<comment type="caution">
    <text evidence="1">The sequence shown here is derived from an EMBL/GenBank/DDBJ whole genome shotgun (WGS) entry which is preliminary data.</text>
</comment>
<sequence>MNVTLPPIQSPHLKCSCIPSFKKNSSVTSLDSQAFHTINSPQKKKAFQTSVFSGFIVLSAQIEEQNGILVQIKDQFKKIKSVYKQIDTNLERLEINQHRIIEGLKK</sequence>
<keyword evidence="3" id="KW-1185">Reference proteome</keyword>